<organism evidence="1 2">
    <name type="scientific">Nezara viridula</name>
    <name type="common">Southern green stink bug</name>
    <name type="synonym">Cimex viridulus</name>
    <dbReference type="NCBI Taxonomy" id="85310"/>
    <lineage>
        <taxon>Eukaryota</taxon>
        <taxon>Metazoa</taxon>
        <taxon>Ecdysozoa</taxon>
        <taxon>Arthropoda</taxon>
        <taxon>Hexapoda</taxon>
        <taxon>Insecta</taxon>
        <taxon>Pterygota</taxon>
        <taxon>Neoptera</taxon>
        <taxon>Paraneoptera</taxon>
        <taxon>Hemiptera</taxon>
        <taxon>Heteroptera</taxon>
        <taxon>Panheteroptera</taxon>
        <taxon>Pentatomomorpha</taxon>
        <taxon>Pentatomoidea</taxon>
        <taxon>Pentatomidae</taxon>
        <taxon>Pentatominae</taxon>
        <taxon>Nezara</taxon>
    </lineage>
</organism>
<protein>
    <submittedName>
        <fullName evidence="1">Uncharacterized protein</fullName>
    </submittedName>
</protein>
<gene>
    <name evidence="1" type="ORF">NEZAVI_LOCUS5443</name>
</gene>
<sequence length="79" mass="9661">MKRVDWARLLERRMSQKDDRRIPAQGQRRKIKDYLTNRSRTKFIWQLIIKKSLAFNVPSVHERIELKIVREQSQVIVCR</sequence>
<evidence type="ECO:0000313" key="1">
    <source>
        <dbReference type="EMBL" id="CAH1395111.1"/>
    </source>
</evidence>
<name>A0A9P0EBG0_NEZVI</name>
<dbReference type="AlphaFoldDB" id="A0A9P0EBG0"/>
<keyword evidence="2" id="KW-1185">Reference proteome</keyword>
<reference evidence="1" key="1">
    <citation type="submission" date="2022-01" db="EMBL/GenBank/DDBJ databases">
        <authorList>
            <person name="King R."/>
        </authorList>
    </citation>
    <scope>NUCLEOTIDE SEQUENCE</scope>
</reference>
<accession>A0A9P0EBG0</accession>
<evidence type="ECO:0000313" key="2">
    <source>
        <dbReference type="Proteomes" id="UP001152798"/>
    </source>
</evidence>
<dbReference type="Proteomes" id="UP001152798">
    <property type="component" value="Chromosome 3"/>
</dbReference>
<proteinExistence type="predicted"/>
<dbReference type="EMBL" id="OV725079">
    <property type="protein sequence ID" value="CAH1395111.1"/>
    <property type="molecule type" value="Genomic_DNA"/>
</dbReference>